<keyword evidence="6" id="KW-0808">Transferase</keyword>
<dbReference type="PANTHER" id="PTHR24056:SF546">
    <property type="entry name" value="CYCLIN-DEPENDENT KINASE 12"/>
    <property type="match status" value="1"/>
</dbReference>
<feature type="compositionally biased region" description="Low complexity" evidence="17">
    <location>
        <begin position="337"/>
        <end position="350"/>
    </location>
</feature>
<feature type="compositionally biased region" description="Pro residues" evidence="17">
    <location>
        <begin position="302"/>
        <end position="325"/>
    </location>
</feature>
<feature type="region of interest" description="Disordered" evidence="17">
    <location>
        <begin position="1"/>
        <end position="155"/>
    </location>
</feature>
<dbReference type="GO" id="GO:0004693">
    <property type="term" value="F:cyclin-dependent protein serine/threonine kinase activity"/>
    <property type="evidence" value="ECO:0007669"/>
    <property type="project" value="UniProtKB-EC"/>
</dbReference>
<keyword evidence="10" id="KW-0539">Nucleus</keyword>
<dbReference type="PANTHER" id="PTHR24056">
    <property type="entry name" value="CELL DIVISION PROTEIN KINASE"/>
    <property type="match status" value="1"/>
</dbReference>
<feature type="compositionally biased region" description="Basic residues" evidence="17">
    <location>
        <begin position="121"/>
        <end position="146"/>
    </location>
</feature>
<dbReference type="GO" id="GO:0032968">
    <property type="term" value="P:positive regulation of transcription elongation by RNA polymerase II"/>
    <property type="evidence" value="ECO:0007669"/>
    <property type="project" value="TreeGrafter"/>
</dbReference>
<evidence type="ECO:0000313" key="20">
    <source>
        <dbReference type="Proteomes" id="UP001331761"/>
    </source>
</evidence>
<keyword evidence="8 19" id="KW-0418">Kinase</keyword>
<evidence type="ECO:0000256" key="7">
    <source>
        <dbReference type="ARBA" id="ARBA00022741"/>
    </source>
</evidence>
<comment type="catalytic activity">
    <reaction evidence="15">
        <text>[DNA-directed RNA polymerase] + ATP = phospho-[DNA-directed RNA polymerase] + ADP + H(+)</text>
        <dbReference type="Rhea" id="RHEA:10216"/>
        <dbReference type="Rhea" id="RHEA-COMP:11321"/>
        <dbReference type="Rhea" id="RHEA-COMP:11322"/>
        <dbReference type="ChEBI" id="CHEBI:15378"/>
        <dbReference type="ChEBI" id="CHEBI:30616"/>
        <dbReference type="ChEBI" id="CHEBI:43176"/>
        <dbReference type="ChEBI" id="CHEBI:68546"/>
        <dbReference type="ChEBI" id="CHEBI:456216"/>
        <dbReference type="EC" id="2.7.11.23"/>
    </reaction>
</comment>
<dbReference type="FunFam" id="3.30.200.20:FF:000074">
    <property type="entry name" value="cyclin-dependent kinase 12 isoform X2"/>
    <property type="match status" value="1"/>
</dbReference>
<feature type="region of interest" description="Disordered" evidence="17">
    <location>
        <begin position="709"/>
        <end position="762"/>
    </location>
</feature>
<evidence type="ECO:0000259" key="18">
    <source>
        <dbReference type="PROSITE" id="PS50011"/>
    </source>
</evidence>
<dbReference type="InterPro" id="IPR017441">
    <property type="entry name" value="Protein_kinase_ATP_BS"/>
</dbReference>
<name>A0AAN8FAF5_TRICO</name>
<dbReference type="InterPro" id="IPR011009">
    <property type="entry name" value="Kinase-like_dom_sf"/>
</dbReference>
<feature type="compositionally biased region" description="Polar residues" evidence="17">
    <location>
        <begin position="1"/>
        <end position="26"/>
    </location>
</feature>
<dbReference type="Pfam" id="PF00069">
    <property type="entry name" value="Pkinase"/>
    <property type="match status" value="1"/>
</dbReference>
<feature type="compositionally biased region" description="Basic and acidic residues" evidence="17">
    <location>
        <begin position="98"/>
        <end position="120"/>
    </location>
</feature>
<keyword evidence="9 16" id="KW-0067">ATP-binding</keyword>
<dbReference type="GO" id="GO:0030332">
    <property type="term" value="F:cyclin binding"/>
    <property type="evidence" value="ECO:0007669"/>
    <property type="project" value="TreeGrafter"/>
</dbReference>
<comment type="subcellular location">
    <subcellularLocation>
        <location evidence="1">Nucleus</location>
    </subcellularLocation>
</comment>
<dbReference type="GO" id="GO:0008024">
    <property type="term" value="C:cyclin/CDK positive transcription elongation factor complex"/>
    <property type="evidence" value="ECO:0007669"/>
    <property type="project" value="TreeGrafter"/>
</dbReference>
<feature type="binding site" evidence="16">
    <location>
        <position position="420"/>
    </location>
    <ligand>
        <name>ATP</name>
        <dbReference type="ChEBI" id="CHEBI:30616"/>
    </ligand>
</feature>
<dbReference type="Gene3D" id="1.10.510.10">
    <property type="entry name" value="Transferase(Phosphotransferase) domain 1"/>
    <property type="match status" value="1"/>
</dbReference>
<feature type="compositionally biased region" description="Basic residues" evidence="17">
    <location>
        <begin position="87"/>
        <end position="97"/>
    </location>
</feature>
<dbReference type="AlphaFoldDB" id="A0AAN8FAF5"/>
<keyword evidence="7 16" id="KW-0547">Nucleotide-binding</keyword>
<dbReference type="EMBL" id="WIXE01021876">
    <property type="protein sequence ID" value="KAK5967963.1"/>
    <property type="molecule type" value="Genomic_DNA"/>
</dbReference>
<feature type="region of interest" description="Disordered" evidence="17">
    <location>
        <begin position="302"/>
        <end position="350"/>
    </location>
</feature>
<evidence type="ECO:0000256" key="6">
    <source>
        <dbReference type="ARBA" id="ARBA00022679"/>
    </source>
</evidence>
<keyword evidence="20" id="KW-1185">Reference proteome</keyword>
<evidence type="ECO:0000256" key="10">
    <source>
        <dbReference type="ARBA" id="ARBA00023242"/>
    </source>
</evidence>
<feature type="compositionally biased region" description="Polar residues" evidence="17">
    <location>
        <begin position="753"/>
        <end position="762"/>
    </location>
</feature>
<dbReference type="GO" id="GO:0005524">
    <property type="term" value="F:ATP binding"/>
    <property type="evidence" value="ECO:0007669"/>
    <property type="project" value="UniProtKB-UniRule"/>
</dbReference>
<protein>
    <recommendedName>
        <fullName evidence="11">Cyclin-dependent kinase 12</fullName>
        <ecNumber evidence="4">2.7.11.22</ecNumber>
        <ecNumber evidence="3">2.7.11.23</ecNumber>
    </recommendedName>
    <alternativeName>
        <fullName evidence="12">Cell division protein kinase 12</fullName>
    </alternativeName>
</protein>
<evidence type="ECO:0000256" key="15">
    <source>
        <dbReference type="ARBA" id="ARBA00049280"/>
    </source>
</evidence>
<evidence type="ECO:0000256" key="16">
    <source>
        <dbReference type="PROSITE-ProRule" id="PRU10141"/>
    </source>
</evidence>
<dbReference type="EC" id="2.7.11.23" evidence="3"/>
<dbReference type="PROSITE" id="PS00107">
    <property type="entry name" value="PROTEIN_KINASE_ATP"/>
    <property type="match status" value="1"/>
</dbReference>
<evidence type="ECO:0000313" key="19">
    <source>
        <dbReference type="EMBL" id="KAK5967963.1"/>
    </source>
</evidence>
<evidence type="ECO:0000256" key="13">
    <source>
        <dbReference type="ARBA" id="ARBA00047811"/>
    </source>
</evidence>
<feature type="compositionally biased region" description="Basic residues" evidence="17">
    <location>
        <begin position="62"/>
        <end position="71"/>
    </location>
</feature>
<evidence type="ECO:0000256" key="17">
    <source>
        <dbReference type="SAM" id="MobiDB-lite"/>
    </source>
</evidence>
<comment type="catalytic activity">
    <reaction evidence="13">
        <text>L-threonyl-[protein] + ATP = O-phospho-L-threonyl-[protein] + ADP + H(+)</text>
        <dbReference type="Rhea" id="RHEA:46608"/>
        <dbReference type="Rhea" id="RHEA-COMP:11060"/>
        <dbReference type="Rhea" id="RHEA-COMP:11605"/>
        <dbReference type="ChEBI" id="CHEBI:15378"/>
        <dbReference type="ChEBI" id="CHEBI:30013"/>
        <dbReference type="ChEBI" id="CHEBI:30616"/>
        <dbReference type="ChEBI" id="CHEBI:61977"/>
        <dbReference type="ChEBI" id="CHEBI:456216"/>
        <dbReference type="EC" id="2.7.11.22"/>
    </reaction>
</comment>
<dbReference type="InterPro" id="IPR008271">
    <property type="entry name" value="Ser/Thr_kinase_AS"/>
</dbReference>
<feature type="domain" description="Protein kinase" evidence="18">
    <location>
        <begin position="391"/>
        <end position="686"/>
    </location>
</feature>
<dbReference type="Gene3D" id="3.30.200.20">
    <property type="entry name" value="Phosphorylase Kinase, domain 1"/>
    <property type="match status" value="1"/>
</dbReference>
<evidence type="ECO:0000256" key="3">
    <source>
        <dbReference type="ARBA" id="ARBA00012409"/>
    </source>
</evidence>
<feature type="compositionally biased region" description="Polar residues" evidence="17">
    <location>
        <begin position="857"/>
        <end position="868"/>
    </location>
</feature>
<sequence>MSFDSVSEESNSNDIPAASVKSSNGRRLSRDQPDMDISPSSSHERRSRRGSKDRERTPSPRYRSHKRKKRERTPSASPPFDRDRGTSRRSRSRSRSRRDRDRSQNGRDRFKRRERDDRKSKKEKRRRERSRTPVRRKSGKSRRRRSTSSDSSDDQITLRDRTTLFGELVRKHGDSADALIRNRDKHRKLKRRKRNSSSSSSSSDDTKNMDKKAASVPISMPVACPPPTFLDPATAQYYQLITASGLVVPVAVPPPPSISGMHLPPPPIPPVPGVSCSSDAKNLTAPPPPTMMFPSLSSIPVPPPLPPLPPPPFETAPPPPLPPPGSLTSSNDQAVPSGSGTSSSSHARSSLPIPNVSILKKRGFDRPTVLNKVRRDIDLSQEWGSGFVEKYEILYQVGEGTYGQVYKARDKITGEQVALKKVRLENEKEGFPITAVREIKILRQLNHANVVKLLDIVTDKLSAADMRTERANFYLVFEYVDHDLMGLLESSHLVNFHNDQIRNLFRQLILGLEYCHAAGFLHRDIKCSNILLNNRGEIKIADFGLARYYSSDQERLYTNRVITLWYRPPELLLGDEHYGPAIDVWSIGCILGEFFTRKPLFQGNNEAAQLDLISRVCGTPSPANWPDVEKMPLFSTLKSKKQYVRCLREEFSQVVPSGAIDLMDKMLLLDPKRRISAKDAINHFWIKNFDYSSVPPLRLPQHQDCHELWSKKQRKERRSINPRTQPFEGQESEPPACPPAPAANLHYDRRRNSPSNGYVNSSSINPSRIEAVEQAISAALQTSDTSQLVRLLQYTTEADDAVILNRISQSAQFAVPPGDSRPIKERLLDVLSNRVHLGRGTSSGSFVSGHPGNILQQFPSTANPTEHSSVYRGVTHHPQPPSYR</sequence>
<evidence type="ECO:0000256" key="5">
    <source>
        <dbReference type="ARBA" id="ARBA00022527"/>
    </source>
</evidence>
<evidence type="ECO:0000256" key="9">
    <source>
        <dbReference type="ARBA" id="ARBA00022840"/>
    </source>
</evidence>
<comment type="catalytic activity">
    <reaction evidence="14">
        <text>L-seryl-[protein] + ATP = O-phospho-L-seryl-[protein] + ADP + H(+)</text>
        <dbReference type="Rhea" id="RHEA:17989"/>
        <dbReference type="Rhea" id="RHEA-COMP:9863"/>
        <dbReference type="Rhea" id="RHEA-COMP:11604"/>
        <dbReference type="ChEBI" id="CHEBI:15378"/>
        <dbReference type="ChEBI" id="CHEBI:29999"/>
        <dbReference type="ChEBI" id="CHEBI:30616"/>
        <dbReference type="ChEBI" id="CHEBI:83421"/>
        <dbReference type="ChEBI" id="CHEBI:456216"/>
        <dbReference type="EC" id="2.7.11.22"/>
    </reaction>
</comment>
<gene>
    <name evidence="19" type="ORF">GCK32_002842</name>
</gene>
<dbReference type="Proteomes" id="UP001331761">
    <property type="component" value="Unassembled WGS sequence"/>
</dbReference>
<organism evidence="19 20">
    <name type="scientific">Trichostrongylus colubriformis</name>
    <name type="common">Black scour worm</name>
    <dbReference type="NCBI Taxonomy" id="6319"/>
    <lineage>
        <taxon>Eukaryota</taxon>
        <taxon>Metazoa</taxon>
        <taxon>Ecdysozoa</taxon>
        <taxon>Nematoda</taxon>
        <taxon>Chromadorea</taxon>
        <taxon>Rhabditida</taxon>
        <taxon>Rhabditina</taxon>
        <taxon>Rhabditomorpha</taxon>
        <taxon>Strongyloidea</taxon>
        <taxon>Trichostrongylidae</taxon>
        <taxon>Trichostrongylus</taxon>
    </lineage>
</organism>
<feature type="region of interest" description="Disordered" evidence="17">
    <location>
        <begin position="276"/>
        <end position="295"/>
    </location>
</feature>
<evidence type="ECO:0000256" key="12">
    <source>
        <dbReference type="ARBA" id="ARBA00041920"/>
    </source>
</evidence>
<dbReference type="PROSITE" id="PS00108">
    <property type="entry name" value="PROTEIN_KINASE_ST"/>
    <property type="match status" value="1"/>
</dbReference>
<dbReference type="InterPro" id="IPR050108">
    <property type="entry name" value="CDK"/>
</dbReference>
<proteinExistence type="inferred from homology"/>
<feature type="compositionally biased region" description="Basic residues" evidence="17">
    <location>
        <begin position="183"/>
        <end position="195"/>
    </location>
</feature>
<evidence type="ECO:0000256" key="8">
    <source>
        <dbReference type="ARBA" id="ARBA00022777"/>
    </source>
</evidence>
<evidence type="ECO:0000256" key="2">
    <source>
        <dbReference type="ARBA" id="ARBA00006485"/>
    </source>
</evidence>
<dbReference type="SMART" id="SM00220">
    <property type="entry name" value="S_TKc"/>
    <property type="match status" value="1"/>
</dbReference>
<evidence type="ECO:0000256" key="4">
    <source>
        <dbReference type="ARBA" id="ARBA00012425"/>
    </source>
</evidence>
<evidence type="ECO:0000256" key="1">
    <source>
        <dbReference type="ARBA" id="ARBA00004123"/>
    </source>
</evidence>
<feature type="region of interest" description="Disordered" evidence="17">
    <location>
        <begin position="176"/>
        <end position="214"/>
    </location>
</feature>
<feature type="compositionally biased region" description="Basic and acidic residues" evidence="17">
    <location>
        <begin position="204"/>
        <end position="213"/>
    </location>
</feature>
<dbReference type="EC" id="2.7.11.22" evidence="4"/>
<evidence type="ECO:0000256" key="11">
    <source>
        <dbReference type="ARBA" id="ARBA00040213"/>
    </source>
</evidence>
<keyword evidence="5" id="KW-0723">Serine/threonine-protein kinase</keyword>
<feature type="region of interest" description="Disordered" evidence="17">
    <location>
        <begin position="857"/>
        <end position="884"/>
    </location>
</feature>
<dbReference type="InterPro" id="IPR000719">
    <property type="entry name" value="Prot_kinase_dom"/>
</dbReference>
<comment type="similarity">
    <text evidence="2">Belongs to the protein kinase superfamily. CMGC Ser/Thr protein kinase family. CDC2/CDKX subfamily.</text>
</comment>
<dbReference type="GO" id="GO:0008353">
    <property type="term" value="F:RNA polymerase II CTD heptapeptide repeat kinase activity"/>
    <property type="evidence" value="ECO:0007669"/>
    <property type="project" value="UniProtKB-EC"/>
</dbReference>
<comment type="caution">
    <text evidence="19">The sequence shown here is derived from an EMBL/GenBank/DDBJ whole genome shotgun (WGS) entry which is preliminary data.</text>
</comment>
<dbReference type="PROSITE" id="PS50011">
    <property type="entry name" value="PROTEIN_KINASE_DOM"/>
    <property type="match status" value="1"/>
</dbReference>
<dbReference type="FunFam" id="1.10.510.10:FF:000415">
    <property type="entry name" value="CMGC/CDK/CRK7 protein kinase, variant"/>
    <property type="match status" value="1"/>
</dbReference>
<reference evidence="19 20" key="1">
    <citation type="submission" date="2019-10" db="EMBL/GenBank/DDBJ databases">
        <title>Assembly and Annotation for the nematode Trichostrongylus colubriformis.</title>
        <authorList>
            <person name="Martin J."/>
        </authorList>
    </citation>
    <scope>NUCLEOTIDE SEQUENCE [LARGE SCALE GENOMIC DNA]</scope>
    <source>
        <strain evidence="19">G859</strain>
        <tissue evidence="19">Whole worm</tissue>
    </source>
</reference>
<dbReference type="SUPFAM" id="SSF56112">
    <property type="entry name" value="Protein kinase-like (PK-like)"/>
    <property type="match status" value="1"/>
</dbReference>
<accession>A0AAN8FAF5</accession>
<evidence type="ECO:0000256" key="14">
    <source>
        <dbReference type="ARBA" id="ARBA00048367"/>
    </source>
</evidence>